<dbReference type="Pfam" id="PF14432">
    <property type="entry name" value="DYW_deaminase"/>
    <property type="match status" value="1"/>
</dbReference>
<feature type="domain" description="DYW" evidence="3">
    <location>
        <begin position="515"/>
        <end position="607"/>
    </location>
</feature>
<feature type="repeat" description="PPR" evidence="2">
    <location>
        <begin position="199"/>
        <end position="233"/>
    </location>
</feature>
<dbReference type="Gene3D" id="1.25.40.10">
    <property type="entry name" value="Tetratricopeptide repeat domain"/>
    <property type="match status" value="3"/>
</dbReference>
<dbReference type="InterPro" id="IPR046960">
    <property type="entry name" value="PPR_At4g14850-like_plant"/>
</dbReference>
<evidence type="ECO:0000313" key="4">
    <source>
        <dbReference type="EMBL" id="KAK8968579.1"/>
    </source>
</evidence>
<evidence type="ECO:0000256" key="2">
    <source>
        <dbReference type="PROSITE-ProRule" id="PRU00708"/>
    </source>
</evidence>
<feature type="repeat" description="PPR" evidence="2">
    <location>
        <begin position="98"/>
        <end position="132"/>
    </location>
</feature>
<evidence type="ECO:0000259" key="3">
    <source>
        <dbReference type="Pfam" id="PF14432"/>
    </source>
</evidence>
<proteinExistence type="predicted"/>
<dbReference type="PANTHER" id="PTHR47926">
    <property type="entry name" value="PENTATRICOPEPTIDE REPEAT-CONTAINING PROTEIN"/>
    <property type="match status" value="1"/>
</dbReference>
<organism evidence="4 5">
    <name type="scientific">Platanthera guangdongensis</name>
    <dbReference type="NCBI Taxonomy" id="2320717"/>
    <lineage>
        <taxon>Eukaryota</taxon>
        <taxon>Viridiplantae</taxon>
        <taxon>Streptophyta</taxon>
        <taxon>Embryophyta</taxon>
        <taxon>Tracheophyta</taxon>
        <taxon>Spermatophyta</taxon>
        <taxon>Magnoliopsida</taxon>
        <taxon>Liliopsida</taxon>
        <taxon>Asparagales</taxon>
        <taxon>Orchidaceae</taxon>
        <taxon>Orchidoideae</taxon>
        <taxon>Orchideae</taxon>
        <taxon>Orchidinae</taxon>
        <taxon>Platanthera</taxon>
    </lineage>
</organism>
<dbReference type="InterPro" id="IPR032867">
    <property type="entry name" value="DYW_dom"/>
</dbReference>
<dbReference type="Pfam" id="PF20431">
    <property type="entry name" value="E_motif"/>
    <property type="match status" value="1"/>
</dbReference>
<dbReference type="InterPro" id="IPR002885">
    <property type="entry name" value="PPR_rpt"/>
</dbReference>
<gene>
    <name evidence="4" type="primary">CRR2</name>
    <name evidence="4" type="ORF">KSP40_PGU022232</name>
</gene>
<evidence type="ECO:0000256" key="1">
    <source>
        <dbReference type="ARBA" id="ARBA00022737"/>
    </source>
</evidence>
<evidence type="ECO:0000313" key="5">
    <source>
        <dbReference type="Proteomes" id="UP001412067"/>
    </source>
</evidence>
<dbReference type="InterPro" id="IPR046848">
    <property type="entry name" value="E_motif"/>
</dbReference>
<dbReference type="SUPFAM" id="SSF48452">
    <property type="entry name" value="TPR-like"/>
    <property type="match status" value="1"/>
</dbReference>
<protein>
    <submittedName>
        <fullName evidence="4">Pentatricopeptide repeat-containing protein</fullName>
    </submittedName>
</protein>
<dbReference type="PROSITE" id="PS51375">
    <property type="entry name" value="PPR"/>
    <property type="match status" value="5"/>
</dbReference>
<dbReference type="Pfam" id="PF01535">
    <property type="entry name" value="PPR"/>
    <property type="match status" value="3"/>
</dbReference>
<dbReference type="NCBIfam" id="TIGR00756">
    <property type="entry name" value="PPR"/>
    <property type="match status" value="5"/>
</dbReference>
<feature type="repeat" description="PPR" evidence="2">
    <location>
        <begin position="300"/>
        <end position="334"/>
    </location>
</feature>
<keyword evidence="5" id="KW-1185">Reference proteome</keyword>
<keyword evidence="1" id="KW-0677">Repeat</keyword>
<comment type="caution">
    <text evidence="4">The sequence shown here is derived from an EMBL/GenBank/DDBJ whole genome shotgun (WGS) entry which is preliminary data.</text>
</comment>
<name>A0ABR2MWI5_9ASPA</name>
<sequence length="607" mass="68616">MMRICAQNSPKIPGFPDALPKTHRSPPKFTGETLYRLLSHLRRCSSSPSSLLQFHAKLLKSRFSNNPFLLTGLAHAYLFFKDVAPAMKILFNFPQRAPAFLWNETIKAFSRNGLFTESIHLFCLMVARGVWPNEFTFTFVLPACAGARRVDEGRRVHEAIERLGMESNLYVATALIDMYGKCGQIDTAREVFDRLPHRGTAAFNAMISGYALCGKYDGAMSTFEQMQESGLQYDEMTVASLLRACCSVGALQRGRWIHEHLIRNRFDTNMHLGSSLINMYARCGSIHESRRVFNEMRKRDLISWTAIICGCGMHGLAKDAEFLFKQMVKSGIQPDGISFVGILSGFSHKGMVDEGEKYFKQMTEEYSIEPALEHCGCMVDLLGRAGKLEDAENFIKTMRVKPDAGVWGGLLNACKIYTNVDMGERLLDEILKVDPDNAGWYVLMSNIYAASKHWNGVAKMRRLMRDREILKPPGWSSIEVGGKIHSFISFDKSHPMAEKIFTFLKGLEERMRADGYVAGTKCVLVNLSEEEKEDMLCGHSERLAIAFGILSTMEGEVLRVMKNLRICVDCHTAMKFISIIAKRKIIVRDAKRFHHFEDGICSCGDYW</sequence>
<dbReference type="Proteomes" id="UP001412067">
    <property type="component" value="Unassembled WGS sequence"/>
</dbReference>
<feature type="repeat" description="PPR" evidence="2">
    <location>
        <begin position="269"/>
        <end position="299"/>
    </location>
</feature>
<feature type="repeat" description="PPR" evidence="2">
    <location>
        <begin position="133"/>
        <end position="167"/>
    </location>
</feature>
<dbReference type="InterPro" id="IPR011990">
    <property type="entry name" value="TPR-like_helical_dom_sf"/>
</dbReference>
<dbReference type="PANTHER" id="PTHR47926:SF537">
    <property type="entry name" value="PENTACOTRIPEPTIDE-REPEAT REGION OF PRORP DOMAIN-CONTAINING PROTEIN"/>
    <property type="match status" value="1"/>
</dbReference>
<dbReference type="EMBL" id="JBBWWR010000004">
    <property type="protein sequence ID" value="KAK8968579.1"/>
    <property type="molecule type" value="Genomic_DNA"/>
</dbReference>
<accession>A0ABR2MWI5</accession>
<dbReference type="Pfam" id="PF13041">
    <property type="entry name" value="PPR_2"/>
    <property type="match status" value="2"/>
</dbReference>
<reference evidence="4 5" key="1">
    <citation type="journal article" date="2022" name="Nat. Plants">
        <title>Genomes of leafy and leafless Platanthera orchids illuminate the evolution of mycoheterotrophy.</title>
        <authorList>
            <person name="Li M.H."/>
            <person name="Liu K.W."/>
            <person name="Li Z."/>
            <person name="Lu H.C."/>
            <person name="Ye Q.L."/>
            <person name="Zhang D."/>
            <person name="Wang J.Y."/>
            <person name="Li Y.F."/>
            <person name="Zhong Z.M."/>
            <person name="Liu X."/>
            <person name="Yu X."/>
            <person name="Liu D.K."/>
            <person name="Tu X.D."/>
            <person name="Liu B."/>
            <person name="Hao Y."/>
            <person name="Liao X.Y."/>
            <person name="Jiang Y.T."/>
            <person name="Sun W.H."/>
            <person name="Chen J."/>
            <person name="Chen Y.Q."/>
            <person name="Ai Y."/>
            <person name="Zhai J.W."/>
            <person name="Wu S.S."/>
            <person name="Zhou Z."/>
            <person name="Hsiao Y.Y."/>
            <person name="Wu W.L."/>
            <person name="Chen Y.Y."/>
            <person name="Lin Y.F."/>
            <person name="Hsu J.L."/>
            <person name="Li C.Y."/>
            <person name="Wang Z.W."/>
            <person name="Zhao X."/>
            <person name="Zhong W.Y."/>
            <person name="Ma X.K."/>
            <person name="Ma L."/>
            <person name="Huang J."/>
            <person name="Chen G.Z."/>
            <person name="Huang M.Z."/>
            <person name="Huang L."/>
            <person name="Peng D.H."/>
            <person name="Luo Y.B."/>
            <person name="Zou S.Q."/>
            <person name="Chen S.P."/>
            <person name="Lan S."/>
            <person name="Tsai W.C."/>
            <person name="Van de Peer Y."/>
            <person name="Liu Z.J."/>
        </authorList>
    </citation>
    <scope>NUCLEOTIDE SEQUENCE [LARGE SCALE GENOMIC DNA]</scope>
    <source>
        <strain evidence="4">Lor288</strain>
    </source>
</reference>